<evidence type="ECO:0000313" key="1">
    <source>
        <dbReference type="EMBL" id="KPH80295.1"/>
    </source>
</evidence>
<name>A0A0N1F4E4_9HYPH</name>
<dbReference type="PATRIC" id="fig|1526658.3.peg.1097"/>
<comment type="caution">
    <text evidence="1">The sequence shown here is derived from an EMBL/GenBank/DDBJ whole genome shotgun (WGS) entry which is preliminary data.</text>
</comment>
<keyword evidence="2" id="KW-1185">Reference proteome</keyword>
<dbReference type="Proteomes" id="UP000037822">
    <property type="component" value="Unassembled WGS sequence"/>
</dbReference>
<dbReference type="EMBL" id="LGSZ01000045">
    <property type="protein sequence ID" value="KPH80295.1"/>
    <property type="molecule type" value="Genomic_DNA"/>
</dbReference>
<protein>
    <recommendedName>
        <fullName evidence="3">YHS domain-containing protein</fullName>
    </recommendedName>
</protein>
<evidence type="ECO:0008006" key="3">
    <source>
        <dbReference type="Google" id="ProtNLM"/>
    </source>
</evidence>
<accession>A0A0N1F4E4</accession>
<evidence type="ECO:0000313" key="2">
    <source>
        <dbReference type="Proteomes" id="UP000037822"/>
    </source>
</evidence>
<proteinExistence type="predicted"/>
<gene>
    <name evidence="1" type="ORF">AE618_14475</name>
</gene>
<reference evidence="1 2" key="1">
    <citation type="submission" date="2015-07" db="EMBL/GenBank/DDBJ databases">
        <title>Whole genome sequencing of Bosea vaviloviae isolated from cave pool.</title>
        <authorList>
            <person name="Tan N.E.H."/>
            <person name="Lee Y.P."/>
            <person name="Gan H.M."/>
            <person name="Barton H."/>
            <person name="Savka M.A."/>
        </authorList>
    </citation>
    <scope>NUCLEOTIDE SEQUENCE [LARGE SCALE GENOMIC DNA]</scope>
    <source>
        <strain evidence="1 2">SD260</strain>
    </source>
</reference>
<dbReference type="NCBIfam" id="NF041384">
    <property type="entry name" value="YHS_seleno_dom"/>
    <property type="match status" value="1"/>
</dbReference>
<sequence length="126" mass="13925">MQPSSISGVALHGYDPVAYQVERRAVAGNPAYEIVHNGAVWRFVSAANREAFRDAPDVYEPAFAGFDASAVAQGRAVDIDPSQFAIVGSRLFLFRTQENRRRFVENTALMTMADTLWSDVSRSIAR</sequence>
<organism evidence="1 2">
    <name type="scientific">Bosea vaviloviae</name>
    <dbReference type="NCBI Taxonomy" id="1526658"/>
    <lineage>
        <taxon>Bacteria</taxon>
        <taxon>Pseudomonadati</taxon>
        <taxon>Pseudomonadota</taxon>
        <taxon>Alphaproteobacteria</taxon>
        <taxon>Hyphomicrobiales</taxon>
        <taxon>Boseaceae</taxon>
        <taxon>Bosea</taxon>
    </lineage>
</organism>
<dbReference type="AlphaFoldDB" id="A0A0N1F4E4"/>